<feature type="domain" description="ABC transporter" evidence="6">
    <location>
        <begin position="2"/>
        <end position="55"/>
    </location>
</feature>
<dbReference type="SUPFAM" id="SSF52540">
    <property type="entry name" value="P-loop containing nucleoside triphosphate hydrolases"/>
    <property type="match status" value="1"/>
</dbReference>
<dbReference type="GO" id="GO:0016020">
    <property type="term" value="C:membrane"/>
    <property type="evidence" value="ECO:0007669"/>
    <property type="project" value="UniProtKB-SubCell"/>
</dbReference>
<sequence length="116" mass="12404">MADEIIDLLGLTKCAHVRIGSETVRGISGGEKKRVAVALGLIAHPRVVLLDEPTTGLDSTTALDFVNAMRRLAARDATLLCTIHQPTEEIFNLFDKILVIGDGRRVYAGPPGGALE</sequence>
<evidence type="ECO:0000256" key="3">
    <source>
        <dbReference type="ARBA" id="ARBA00022692"/>
    </source>
</evidence>
<protein>
    <submittedName>
        <fullName evidence="7">Uncharacterized protein ABC9</fullName>
    </submittedName>
</protein>
<dbReference type="Pfam" id="PF00005">
    <property type="entry name" value="ABC_tran"/>
    <property type="match status" value="1"/>
</dbReference>
<dbReference type="InterPro" id="IPR027417">
    <property type="entry name" value="P-loop_NTPase"/>
</dbReference>
<dbReference type="OMA" id="MIYIGPL"/>
<evidence type="ECO:0000256" key="5">
    <source>
        <dbReference type="ARBA" id="ARBA00023136"/>
    </source>
</evidence>
<dbReference type="InterPro" id="IPR050352">
    <property type="entry name" value="ABCG_transporters"/>
</dbReference>
<keyword evidence="2" id="KW-0813">Transport</keyword>
<dbReference type="PANTHER" id="PTHR48041">
    <property type="entry name" value="ABC TRANSPORTER G FAMILY MEMBER 28"/>
    <property type="match status" value="1"/>
</dbReference>
<evidence type="ECO:0000259" key="6">
    <source>
        <dbReference type="Pfam" id="PF00005"/>
    </source>
</evidence>
<name>F0XX99_AURAN</name>
<dbReference type="EMBL" id="GL833120">
    <property type="protein sequence ID" value="EGB12537.1"/>
    <property type="molecule type" value="Genomic_DNA"/>
</dbReference>
<reference evidence="7 8" key="1">
    <citation type="journal article" date="2011" name="Proc. Natl. Acad. Sci. U.S.A.">
        <title>Niche of harmful alga Aureococcus anophagefferens revealed through ecogenomics.</title>
        <authorList>
            <person name="Gobler C.J."/>
            <person name="Berry D.L."/>
            <person name="Dyhrman S.T."/>
            <person name="Wilhelm S.W."/>
            <person name="Salamov A."/>
            <person name="Lobanov A.V."/>
            <person name="Zhang Y."/>
            <person name="Collier J.L."/>
            <person name="Wurch L.L."/>
            <person name="Kustka A.B."/>
            <person name="Dill B.D."/>
            <person name="Shah M."/>
            <person name="VerBerkmoes N.C."/>
            <person name="Kuo A."/>
            <person name="Terry A."/>
            <person name="Pangilinan J."/>
            <person name="Lindquist E.A."/>
            <person name="Lucas S."/>
            <person name="Paulsen I.T."/>
            <person name="Hattenrath-Lehmann T.K."/>
            <person name="Talmage S.C."/>
            <person name="Walker E.A."/>
            <person name="Koch F."/>
            <person name="Burson A.M."/>
            <person name="Marcoval M.A."/>
            <person name="Tang Y.Z."/>
            <person name="Lecleir G.R."/>
            <person name="Coyne K.J."/>
            <person name="Berg G.M."/>
            <person name="Bertrand E.M."/>
            <person name="Saito M.A."/>
            <person name="Gladyshev V.N."/>
            <person name="Grigoriev I.V."/>
        </authorList>
    </citation>
    <scope>NUCLEOTIDE SEQUENCE [LARGE SCALE GENOMIC DNA]</scope>
    <source>
        <strain evidence="8">CCMP 1984</strain>
    </source>
</reference>
<dbReference type="PANTHER" id="PTHR48041:SF139">
    <property type="entry name" value="PROTEIN SCARLET"/>
    <property type="match status" value="1"/>
</dbReference>
<keyword evidence="5" id="KW-0472">Membrane</keyword>
<dbReference type="AlphaFoldDB" id="F0XX99"/>
<accession>F0XX99</accession>
<keyword evidence="3" id="KW-0812">Transmembrane</keyword>
<dbReference type="OrthoDB" id="203144at2759"/>
<gene>
    <name evidence="7" type="primary">ABC9</name>
    <name evidence="7" type="ORF">AURANDRAFT_19424</name>
</gene>
<evidence type="ECO:0000313" key="8">
    <source>
        <dbReference type="Proteomes" id="UP000002729"/>
    </source>
</evidence>
<evidence type="ECO:0000256" key="4">
    <source>
        <dbReference type="ARBA" id="ARBA00022989"/>
    </source>
</evidence>
<organism evidence="8">
    <name type="scientific">Aureococcus anophagefferens</name>
    <name type="common">Harmful bloom alga</name>
    <dbReference type="NCBI Taxonomy" id="44056"/>
    <lineage>
        <taxon>Eukaryota</taxon>
        <taxon>Sar</taxon>
        <taxon>Stramenopiles</taxon>
        <taxon>Ochrophyta</taxon>
        <taxon>Pelagophyceae</taxon>
        <taxon>Pelagomonadales</taxon>
        <taxon>Pelagomonadaceae</taxon>
        <taxon>Aureococcus</taxon>
    </lineage>
</organism>
<proteinExistence type="predicted"/>
<dbReference type="GO" id="GO:0042626">
    <property type="term" value="F:ATPase-coupled transmembrane transporter activity"/>
    <property type="evidence" value="ECO:0007669"/>
    <property type="project" value="TreeGrafter"/>
</dbReference>
<dbReference type="RefSeq" id="XP_009032209.1">
    <property type="nucleotide sequence ID" value="XM_009033961.1"/>
</dbReference>
<dbReference type="InParanoid" id="F0XX99"/>
<dbReference type="GeneID" id="20219129"/>
<dbReference type="Gene3D" id="3.40.50.300">
    <property type="entry name" value="P-loop containing nucleotide triphosphate hydrolases"/>
    <property type="match status" value="1"/>
</dbReference>
<evidence type="ECO:0000256" key="1">
    <source>
        <dbReference type="ARBA" id="ARBA00004141"/>
    </source>
</evidence>
<dbReference type="Proteomes" id="UP000002729">
    <property type="component" value="Unassembled WGS sequence"/>
</dbReference>
<dbReference type="eggNOG" id="KOG0061">
    <property type="taxonomic scope" value="Eukaryota"/>
</dbReference>
<dbReference type="InterPro" id="IPR003439">
    <property type="entry name" value="ABC_transporter-like_ATP-bd"/>
</dbReference>
<dbReference type="GO" id="GO:0016887">
    <property type="term" value="F:ATP hydrolysis activity"/>
    <property type="evidence" value="ECO:0007669"/>
    <property type="project" value="InterPro"/>
</dbReference>
<comment type="subcellular location">
    <subcellularLocation>
        <location evidence="1">Membrane</location>
        <topology evidence="1">Multi-pass membrane protein</topology>
    </subcellularLocation>
</comment>
<feature type="non-terminal residue" evidence="7">
    <location>
        <position position="116"/>
    </location>
</feature>
<keyword evidence="8" id="KW-1185">Reference proteome</keyword>
<dbReference type="GO" id="GO:0005524">
    <property type="term" value="F:ATP binding"/>
    <property type="evidence" value="ECO:0007669"/>
    <property type="project" value="InterPro"/>
</dbReference>
<evidence type="ECO:0000313" key="7">
    <source>
        <dbReference type="EMBL" id="EGB12537.1"/>
    </source>
</evidence>
<keyword evidence="4" id="KW-1133">Transmembrane helix</keyword>
<dbReference type="KEGG" id="aaf:AURANDRAFT_19424"/>
<evidence type="ECO:0000256" key="2">
    <source>
        <dbReference type="ARBA" id="ARBA00022448"/>
    </source>
</evidence>